<comment type="caution">
    <text evidence="2">The sequence shown here is derived from an EMBL/GenBank/DDBJ whole genome shotgun (WGS) entry which is preliminary data.</text>
</comment>
<proteinExistence type="predicted"/>
<dbReference type="Proteomes" id="UP000823388">
    <property type="component" value="Chromosome 5N"/>
</dbReference>
<dbReference type="AlphaFoldDB" id="A0A8T0RWR1"/>
<sequence length="203" mass="21677">MWAPPRLQSIMDASVSRLPFHPRRWRGRAGARRKLVTAGASTAACSNVFLPVVVGPSDHEQRLSAGTVPPREREGERGDKIPCRASLSNRPHLRSRSASGRAAGGAERSPPTHCSLPLQEGVSGRESERRPGSRETREGLIEAAAGIRGRYDGPPRRRLRPSEGEPALLPPASLPRDSSSLVRGRGMVPSSACCSALTGSSPL</sequence>
<feature type="compositionally biased region" description="Basic and acidic residues" evidence="1">
    <location>
        <begin position="70"/>
        <end position="82"/>
    </location>
</feature>
<feature type="region of interest" description="Disordered" evidence="1">
    <location>
        <begin position="59"/>
        <end position="203"/>
    </location>
</feature>
<protein>
    <submittedName>
        <fullName evidence="2">Uncharacterized protein</fullName>
    </submittedName>
</protein>
<reference evidence="2" key="1">
    <citation type="submission" date="2020-05" db="EMBL/GenBank/DDBJ databases">
        <title>WGS assembly of Panicum virgatum.</title>
        <authorList>
            <person name="Lovell J.T."/>
            <person name="Jenkins J."/>
            <person name="Shu S."/>
            <person name="Juenger T.E."/>
            <person name="Schmutz J."/>
        </authorList>
    </citation>
    <scope>NUCLEOTIDE SEQUENCE</scope>
    <source>
        <strain evidence="2">AP13</strain>
    </source>
</reference>
<dbReference type="EMBL" id="CM029046">
    <property type="protein sequence ID" value="KAG2589198.1"/>
    <property type="molecule type" value="Genomic_DNA"/>
</dbReference>
<evidence type="ECO:0000313" key="2">
    <source>
        <dbReference type="EMBL" id="KAG2589198.1"/>
    </source>
</evidence>
<organism evidence="2 3">
    <name type="scientific">Panicum virgatum</name>
    <name type="common">Blackwell switchgrass</name>
    <dbReference type="NCBI Taxonomy" id="38727"/>
    <lineage>
        <taxon>Eukaryota</taxon>
        <taxon>Viridiplantae</taxon>
        <taxon>Streptophyta</taxon>
        <taxon>Embryophyta</taxon>
        <taxon>Tracheophyta</taxon>
        <taxon>Spermatophyta</taxon>
        <taxon>Magnoliopsida</taxon>
        <taxon>Liliopsida</taxon>
        <taxon>Poales</taxon>
        <taxon>Poaceae</taxon>
        <taxon>PACMAD clade</taxon>
        <taxon>Panicoideae</taxon>
        <taxon>Panicodae</taxon>
        <taxon>Paniceae</taxon>
        <taxon>Panicinae</taxon>
        <taxon>Panicum</taxon>
        <taxon>Panicum sect. Hiantes</taxon>
    </lineage>
</organism>
<gene>
    <name evidence="2" type="ORF">PVAP13_5NG235481</name>
</gene>
<name>A0A8T0RWR1_PANVG</name>
<evidence type="ECO:0000313" key="3">
    <source>
        <dbReference type="Proteomes" id="UP000823388"/>
    </source>
</evidence>
<feature type="compositionally biased region" description="Basic and acidic residues" evidence="1">
    <location>
        <begin position="123"/>
        <end position="140"/>
    </location>
</feature>
<accession>A0A8T0RWR1</accession>
<evidence type="ECO:0000256" key="1">
    <source>
        <dbReference type="SAM" id="MobiDB-lite"/>
    </source>
</evidence>
<feature type="compositionally biased region" description="Low complexity" evidence="1">
    <location>
        <begin position="96"/>
        <end position="109"/>
    </location>
</feature>
<keyword evidence="3" id="KW-1185">Reference proteome</keyword>
<feature type="compositionally biased region" description="Basic and acidic residues" evidence="1">
    <location>
        <begin position="149"/>
        <end position="163"/>
    </location>
</feature>